<proteinExistence type="predicted"/>
<comment type="caution">
    <text evidence="1">The sequence shown here is derived from an EMBL/GenBank/DDBJ whole genome shotgun (WGS) entry which is preliminary data.</text>
</comment>
<dbReference type="AlphaFoldDB" id="X1C6Z7"/>
<organism evidence="1">
    <name type="scientific">marine sediment metagenome</name>
    <dbReference type="NCBI Taxonomy" id="412755"/>
    <lineage>
        <taxon>unclassified sequences</taxon>
        <taxon>metagenomes</taxon>
        <taxon>ecological metagenomes</taxon>
    </lineage>
</organism>
<accession>X1C6Z7</accession>
<evidence type="ECO:0000313" key="1">
    <source>
        <dbReference type="EMBL" id="GAG80181.1"/>
    </source>
</evidence>
<gene>
    <name evidence="1" type="ORF">S01H4_27859</name>
</gene>
<dbReference type="EMBL" id="BART01013706">
    <property type="protein sequence ID" value="GAG80181.1"/>
    <property type="molecule type" value="Genomic_DNA"/>
</dbReference>
<name>X1C6Z7_9ZZZZ</name>
<reference evidence="1" key="1">
    <citation type="journal article" date="2014" name="Front. Microbiol.">
        <title>High frequency of phylogenetically diverse reductive dehalogenase-homologous genes in deep subseafloor sedimentary metagenomes.</title>
        <authorList>
            <person name="Kawai M."/>
            <person name="Futagami T."/>
            <person name="Toyoda A."/>
            <person name="Takaki Y."/>
            <person name="Nishi S."/>
            <person name="Hori S."/>
            <person name="Arai W."/>
            <person name="Tsubouchi T."/>
            <person name="Morono Y."/>
            <person name="Uchiyama I."/>
            <person name="Ito T."/>
            <person name="Fujiyama A."/>
            <person name="Inagaki F."/>
            <person name="Takami H."/>
        </authorList>
    </citation>
    <scope>NUCLEOTIDE SEQUENCE</scope>
    <source>
        <strain evidence="1">Expedition CK06-06</strain>
    </source>
</reference>
<protein>
    <submittedName>
        <fullName evidence="1">Uncharacterized protein</fullName>
    </submittedName>
</protein>
<sequence>MALDYNNIIEVAHKAAKPYIMKGLKAGIIAVDKKVGETGTIADNLLWADVKESFQVSE</sequence>